<reference evidence="1" key="1">
    <citation type="submission" date="2019-03" db="EMBL/GenBank/DDBJ databases">
        <title>Long read genome sequence of the mycoparasitic Pythium oligandrum ATCC 38472 isolated from sugarbeet rhizosphere.</title>
        <authorList>
            <person name="Gaulin E."/>
        </authorList>
    </citation>
    <scope>NUCLEOTIDE SEQUENCE</scope>
    <source>
        <strain evidence="1">ATCC 38472_TT</strain>
    </source>
</reference>
<evidence type="ECO:0000313" key="4">
    <source>
        <dbReference type="Proteomes" id="UP000794436"/>
    </source>
</evidence>
<dbReference type="Pfam" id="PF06522">
    <property type="entry name" value="B12D"/>
    <property type="match status" value="1"/>
</dbReference>
<accession>A0A8K1CAC2</accession>
<dbReference type="Proteomes" id="UP000794436">
    <property type="component" value="Unassembled WGS sequence"/>
</dbReference>
<gene>
    <name evidence="1" type="ORF">Poli38472_004685</name>
    <name evidence="2" type="ORF">Poli38472_004686</name>
    <name evidence="3" type="ORF">Poli38472_004688</name>
</gene>
<evidence type="ECO:0000313" key="3">
    <source>
        <dbReference type="EMBL" id="TMW59619.1"/>
    </source>
</evidence>
<keyword evidence="4" id="KW-1185">Reference proteome</keyword>
<name>A0A8K1CAC2_PYTOL</name>
<comment type="caution">
    <text evidence="1">The sequence shown here is derived from an EMBL/GenBank/DDBJ whole genome shotgun (WGS) entry which is preliminary data.</text>
</comment>
<evidence type="ECO:0000313" key="2">
    <source>
        <dbReference type="EMBL" id="TMW59617.1"/>
    </source>
</evidence>
<dbReference type="EMBL" id="SPLM01000109">
    <property type="protein sequence ID" value="TMW59617.1"/>
    <property type="molecule type" value="Genomic_DNA"/>
</dbReference>
<dbReference type="EMBL" id="SPLM01000109">
    <property type="protein sequence ID" value="TMW59616.1"/>
    <property type="molecule type" value="Genomic_DNA"/>
</dbReference>
<sequence>MASARKASRSAMGFLNLWTTDPGTFPVVICAGIAAAGAATNAGRYLLNHPDVCFAKDRRENSMHYTQEEGADWRARRFRFANYSRNPINQSRQFDKLYERDENKSVRR</sequence>
<dbReference type="AlphaFoldDB" id="A0A8K1CAC2"/>
<proteinExistence type="predicted"/>
<evidence type="ECO:0008006" key="5">
    <source>
        <dbReference type="Google" id="ProtNLM"/>
    </source>
</evidence>
<evidence type="ECO:0000313" key="1">
    <source>
        <dbReference type="EMBL" id="TMW59616.1"/>
    </source>
</evidence>
<protein>
    <recommendedName>
        <fullName evidence="5">NADH-ubiquinone reductase complex 1 MLRQ subunit</fullName>
    </recommendedName>
</protein>
<dbReference type="EMBL" id="SPLM01000109">
    <property type="protein sequence ID" value="TMW59619.1"/>
    <property type="molecule type" value="Genomic_DNA"/>
</dbReference>
<dbReference type="InterPro" id="IPR010530">
    <property type="entry name" value="B12D"/>
</dbReference>
<dbReference type="OrthoDB" id="57560at2759"/>
<organism evidence="1 4">
    <name type="scientific">Pythium oligandrum</name>
    <name type="common">Mycoparasitic fungus</name>
    <dbReference type="NCBI Taxonomy" id="41045"/>
    <lineage>
        <taxon>Eukaryota</taxon>
        <taxon>Sar</taxon>
        <taxon>Stramenopiles</taxon>
        <taxon>Oomycota</taxon>
        <taxon>Peronosporomycetes</taxon>
        <taxon>Pythiales</taxon>
        <taxon>Pythiaceae</taxon>
        <taxon>Pythium</taxon>
    </lineage>
</organism>